<dbReference type="RefSeq" id="WP_294234830.1">
    <property type="nucleotide sequence ID" value="NZ_CP154834.1"/>
</dbReference>
<keyword evidence="2" id="KW-1185">Reference proteome</keyword>
<dbReference type="Proteomes" id="UP001463665">
    <property type="component" value="Chromosome"/>
</dbReference>
<accession>A0AAU6WSK4</accession>
<reference evidence="1 2" key="1">
    <citation type="submission" date="2024-04" db="EMBL/GenBank/DDBJ databases">
        <title>Genome sequencing and assembly of rice foliar adapted Chryseobacterium endophyticum OsEnb-ALM-A6.</title>
        <authorList>
            <person name="Kumar S."/>
            <person name="Javed M."/>
            <person name="Chouhan V."/>
            <person name="Charishma K."/>
            <person name="Patel A."/>
            <person name="Kumar M."/>
            <person name="Sahu K.P."/>
            <person name="Kumar A."/>
        </authorList>
    </citation>
    <scope>NUCLEOTIDE SEQUENCE [LARGE SCALE GENOMIC DNA]</scope>
    <source>
        <strain evidence="1 2">OsEnb-ALM-A6</strain>
    </source>
</reference>
<sequence length="69" mass="8104">MNKELVIKYLNRFRQLLEEDKATCLEMKKKFDAELSQLDNLRVDLDNIIESHTKNIKELEEIVLAIGLS</sequence>
<protein>
    <submittedName>
        <fullName evidence="1">Uncharacterized protein</fullName>
    </submittedName>
</protein>
<name>A0AAU6WSK4_9FLAO</name>
<dbReference type="AlphaFoldDB" id="A0AAU6WSK4"/>
<proteinExistence type="predicted"/>
<organism evidence="1 2">
    <name type="scientific">Chryseobacterium endophyticum</name>
    <dbReference type="NCBI Taxonomy" id="1854762"/>
    <lineage>
        <taxon>Bacteria</taxon>
        <taxon>Pseudomonadati</taxon>
        <taxon>Bacteroidota</taxon>
        <taxon>Flavobacteriia</taxon>
        <taxon>Flavobacteriales</taxon>
        <taxon>Weeksellaceae</taxon>
        <taxon>Chryseobacterium group</taxon>
        <taxon>Chryseobacterium</taxon>
    </lineage>
</organism>
<dbReference type="EMBL" id="CP154834">
    <property type="protein sequence ID" value="XAO75568.1"/>
    <property type="molecule type" value="Genomic_DNA"/>
</dbReference>
<evidence type="ECO:0000313" key="1">
    <source>
        <dbReference type="EMBL" id="XAO75568.1"/>
    </source>
</evidence>
<evidence type="ECO:0000313" key="2">
    <source>
        <dbReference type="Proteomes" id="UP001463665"/>
    </source>
</evidence>
<gene>
    <name evidence="1" type="ORF">AAFP95_06600</name>
</gene>